<dbReference type="AlphaFoldDB" id="A0A0A8XSA0"/>
<dbReference type="EMBL" id="GBRH01282325">
    <property type="protein sequence ID" value="JAD15570.1"/>
    <property type="molecule type" value="Transcribed_RNA"/>
</dbReference>
<reference evidence="1" key="1">
    <citation type="submission" date="2014-09" db="EMBL/GenBank/DDBJ databases">
        <authorList>
            <person name="Magalhaes I.L.F."/>
            <person name="Oliveira U."/>
            <person name="Santos F.R."/>
            <person name="Vidigal T.H.D.A."/>
            <person name="Brescovit A.D."/>
            <person name="Santos A.J."/>
        </authorList>
    </citation>
    <scope>NUCLEOTIDE SEQUENCE</scope>
    <source>
        <tissue evidence="1">Shoot tissue taken approximately 20 cm above the soil surface</tissue>
    </source>
</reference>
<sequence length="38" mass="4029">MTIASASSGSSDSCSSVFNYSCVLSRSVFVCFGVWKDL</sequence>
<evidence type="ECO:0000313" key="1">
    <source>
        <dbReference type="EMBL" id="JAD15570.1"/>
    </source>
</evidence>
<reference evidence="1" key="2">
    <citation type="journal article" date="2015" name="Data Brief">
        <title>Shoot transcriptome of the giant reed, Arundo donax.</title>
        <authorList>
            <person name="Barrero R.A."/>
            <person name="Guerrero F.D."/>
            <person name="Moolhuijzen P."/>
            <person name="Goolsby J.A."/>
            <person name="Tidwell J."/>
            <person name="Bellgard S.E."/>
            <person name="Bellgard M.I."/>
        </authorList>
    </citation>
    <scope>NUCLEOTIDE SEQUENCE</scope>
    <source>
        <tissue evidence="1">Shoot tissue taken approximately 20 cm above the soil surface</tissue>
    </source>
</reference>
<accession>A0A0A8XSA0</accession>
<proteinExistence type="predicted"/>
<name>A0A0A8XSA0_ARUDO</name>
<organism evidence="1">
    <name type="scientific">Arundo donax</name>
    <name type="common">Giant reed</name>
    <name type="synonym">Donax arundinaceus</name>
    <dbReference type="NCBI Taxonomy" id="35708"/>
    <lineage>
        <taxon>Eukaryota</taxon>
        <taxon>Viridiplantae</taxon>
        <taxon>Streptophyta</taxon>
        <taxon>Embryophyta</taxon>
        <taxon>Tracheophyta</taxon>
        <taxon>Spermatophyta</taxon>
        <taxon>Magnoliopsida</taxon>
        <taxon>Liliopsida</taxon>
        <taxon>Poales</taxon>
        <taxon>Poaceae</taxon>
        <taxon>PACMAD clade</taxon>
        <taxon>Arundinoideae</taxon>
        <taxon>Arundineae</taxon>
        <taxon>Arundo</taxon>
    </lineage>
</organism>
<protein>
    <submittedName>
        <fullName evidence="1">Uncharacterized protein</fullName>
    </submittedName>
</protein>